<dbReference type="InterPro" id="IPR011123">
    <property type="entry name" value="Y_Y_Y"/>
</dbReference>
<dbReference type="SUPFAM" id="SSF50998">
    <property type="entry name" value="Quinoprotein alcohol dehydrogenase-like"/>
    <property type="match status" value="1"/>
</dbReference>
<dbReference type="RefSeq" id="WP_133552008.1">
    <property type="nucleotide sequence ID" value="NZ_SNWM01000001.1"/>
</dbReference>
<evidence type="ECO:0000259" key="9">
    <source>
        <dbReference type="PROSITE" id="PS50109"/>
    </source>
</evidence>
<feature type="domain" description="Histidine kinase" evidence="9">
    <location>
        <begin position="938"/>
        <end position="1156"/>
    </location>
</feature>
<dbReference type="Pfam" id="PF00072">
    <property type="entry name" value="Response_reg"/>
    <property type="match status" value="1"/>
</dbReference>
<dbReference type="Pfam" id="PF00512">
    <property type="entry name" value="HisKA"/>
    <property type="match status" value="1"/>
</dbReference>
<evidence type="ECO:0000256" key="5">
    <source>
        <dbReference type="ARBA" id="ARBA00023125"/>
    </source>
</evidence>
<dbReference type="PROSITE" id="PS50110">
    <property type="entry name" value="RESPONSE_REGULATORY"/>
    <property type="match status" value="1"/>
</dbReference>
<dbReference type="Pfam" id="PF07494">
    <property type="entry name" value="Reg_prop"/>
    <property type="match status" value="1"/>
</dbReference>
<dbReference type="InterPro" id="IPR004358">
    <property type="entry name" value="Sig_transdc_His_kin-like_C"/>
</dbReference>
<name>A0A4R6IQH2_9SPHI</name>
<dbReference type="PANTHER" id="PTHR43547">
    <property type="entry name" value="TWO-COMPONENT HISTIDINE KINASE"/>
    <property type="match status" value="1"/>
</dbReference>
<organism evidence="11 12">
    <name type="scientific">Pedobacter duraquae</name>
    <dbReference type="NCBI Taxonomy" id="425511"/>
    <lineage>
        <taxon>Bacteria</taxon>
        <taxon>Pseudomonadati</taxon>
        <taxon>Bacteroidota</taxon>
        <taxon>Sphingobacteriia</taxon>
        <taxon>Sphingobacteriales</taxon>
        <taxon>Sphingobacteriaceae</taxon>
        <taxon>Pedobacter</taxon>
    </lineage>
</organism>
<dbReference type="Pfam" id="PF07495">
    <property type="entry name" value="Y_Y_Y"/>
    <property type="match status" value="1"/>
</dbReference>
<dbReference type="InterPro" id="IPR003661">
    <property type="entry name" value="HisK_dim/P_dom"/>
</dbReference>
<dbReference type="EMBL" id="SNWM01000001">
    <property type="protein sequence ID" value="TDO24215.1"/>
    <property type="molecule type" value="Genomic_DNA"/>
</dbReference>
<evidence type="ECO:0000256" key="7">
    <source>
        <dbReference type="PROSITE-ProRule" id="PRU00169"/>
    </source>
</evidence>
<evidence type="ECO:0000256" key="1">
    <source>
        <dbReference type="ARBA" id="ARBA00000085"/>
    </source>
</evidence>
<dbReference type="Proteomes" id="UP000295499">
    <property type="component" value="Unassembled WGS sequence"/>
</dbReference>
<dbReference type="SMART" id="SM00387">
    <property type="entry name" value="HATPase_c"/>
    <property type="match status" value="1"/>
</dbReference>
<dbReference type="InterPro" id="IPR018060">
    <property type="entry name" value="HTH_AraC"/>
</dbReference>
<evidence type="ECO:0000256" key="6">
    <source>
        <dbReference type="ARBA" id="ARBA00023163"/>
    </source>
</evidence>
<dbReference type="SUPFAM" id="SSF63829">
    <property type="entry name" value="Calcium-dependent phosphotriesterase"/>
    <property type="match status" value="3"/>
</dbReference>
<reference evidence="11 12" key="1">
    <citation type="submission" date="2019-03" db="EMBL/GenBank/DDBJ databases">
        <title>Genomic Encyclopedia of Archaeal and Bacterial Type Strains, Phase II (KMG-II): from individual species to whole genera.</title>
        <authorList>
            <person name="Goeker M."/>
        </authorList>
    </citation>
    <scope>NUCLEOTIDE SEQUENCE [LARGE SCALE GENOMIC DNA]</scope>
    <source>
        <strain evidence="11 12">DSM 19034</strain>
    </source>
</reference>
<dbReference type="InterPro" id="IPR011006">
    <property type="entry name" value="CheY-like_superfamily"/>
</dbReference>
<evidence type="ECO:0000256" key="2">
    <source>
        <dbReference type="ARBA" id="ARBA00012438"/>
    </source>
</evidence>
<evidence type="ECO:0000313" key="11">
    <source>
        <dbReference type="EMBL" id="TDO24215.1"/>
    </source>
</evidence>
<dbReference type="Gene3D" id="2.60.40.10">
    <property type="entry name" value="Immunoglobulins"/>
    <property type="match status" value="1"/>
</dbReference>
<keyword evidence="4" id="KW-0805">Transcription regulation</keyword>
<dbReference type="GO" id="GO:0000155">
    <property type="term" value="F:phosphorelay sensor kinase activity"/>
    <property type="evidence" value="ECO:0007669"/>
    <property type="project" value="InterPro"/>
</dbReference>
<feature type="domain" description="HTH araC/xylS-type" evidence="8">
    <location>
        <begin position="1353"/>
        <end position="1452"/>
    </location>
</feature>
<dbReference type="InterPro" id="IPR018062">
    <property type="entry name" value="HTH_AraC-typ_CS"/>
</dbReference>
<keyword evidence="6" id="KW-0804">Transcription</keyword>
<keyword evidence="3 7" id="KW-0597">Phosphoprotein</keyword>
<dbReference type="Pfam" id="PF02518">
    <property type="entry name" value="HATPase_c"/>
    <property type="match status" value="1"/>
</dbReference>
<dbReference type="Gene3D" id="1.10.10.60">
    <property type="entry name" value="Homeodomain-like"/>
    <property type="match status" value="1"/>
</dbReference>
<dbReference type="SMART" id="SM00388">
    <property type="entry name" value="HisKA"/>
    <property type="match status" value="1"/>
</dbReference>
<keyword evidence="5" id="KW-0238">DNA-binding</keyword>
<dbReference type="InterPro" id="IPR015943">
    <property type="entry name" value="WD40/YVTN_repeat-like_dom_sf"/>
</dbReference>
<dbReference type="Gene3D" id="3.30.565.10">
    <property type="entry name" value="Histidine kinase-like ATPase, C-terminal domain"/>
    <property type="match status" value="1"/>
</dbReference>
<dbReference type="PROSITE" id="PS50109">
    <property type="entry name" value="HIS_KIN"/>
    <property type="match status" value="1"/>
</dbReference>
<dbReference type="PROSITE" id="PS00041">
    <property type="entry name" value="HTH_ARAC_FAMILY_1"/>
    <property type="match status" value="1"/>
</dbReference>
<proteinExistence type="predicted"/>
<dbReference type="GO" id="GO:0003700">
    <property type="term" value="F:DNA-binding transcription factor activity"/>
    <property type="evidence" value="ECO:0007669"/>
    <property type="project" value="InterPro"/>
</dbReference>
<comment type="caution">
    <text evidence="11">The sequence shown here is derived from an EMBL/GenBank/DDBJ whole genome shotgun (WGS) entry which is preliminary data.</text>
</comment>
<dbReference type="InterPro" id="IPR009057">
    <property type="entry name" value="Homeodomain-like_sf"/>
</dbReference>
<dbReference type="InterPro" id="IPR011047">
    <property type="entry name" value="Quinoprotein_ADH-like_sf"/>
</dbReference>
<comment type="catalytic activity">
    <reaction evidence="1">
        <text>ATP + protein L-histidine = ADP + protein N-phospho-L-histidine.</text>
        <dbReference type="EC" id="2.7.13.3"/>
    </reaction>
</comment>
<dbReference type="SUPFAM" id="SSF46689">
    <property type="entry name" value="Homeodomain-like"/>
    <property type="match status" value="1"/>
</dbReference>
<evidence type="ECO:0000313" key="12">
    <source>
        <dbReference type="Proteomes" id="UP000295499"/>
    </source>
</evidence>
<dbReference type="InterPro" id="IPR003594">
    <property type="entry name" value="HATPase_dom"/>
</dbReference>
<dbReference type="InterPro" id="IPR036097">
    <property type="entry name" value="HisK_dim/P_sf"/>
</dbReference>
<dbReference type="SUPFAM" id="SSF47384">
    <property type="entry name" value="Homodimeric domain of signal transducing histidine kinase"/>
    <property type="match status" value="1"/>
</dbReference>
<evidence type="ECO:0000256" key="3">
    <source>
        <dbReference type="ARBA" id="ARBA00022553"/>
    </source>
</evidence>
<dbReference type="CDD" id="cd00082">
    <property type="entry name" value="HisKA"/>
    <property type="match status" value="1"/>
</dbReference>
<dbReference type="PRINTS" id="PR00344">
    <property type="entry name" value="BCTRLSENSOR"/>
</dbReference>
<dbReference type="InterPro" id="IPR011110">
    <property type="entry name" value="Reg_prop"/>
</dbReference>
<dbReference type="Pfam" id="PF12833">
    <property type="entry name" value="HTH_18"/>
    <property type="match status" value="1"/>
</dbReference>
<dbReference type="PANTHER" id="PTHR43547:SF2">
    <property type="entry name" value="HYBRID SIGNAL TRANSDUCTION HISTIDINE KINASE C"/>
    <property type="match status" value="1"/>
</dbReference>
<keyword evidence="12" id="KW-1185">Reference proteome</keyword>
<dbReference type="Gene3D" id="3.40.50.2300">
    <property type="match status" value="1"/>
</dbReference>
<dbReference type="Gene3D" id="1.10.287.130">
    <property type="match status" value="1"/>
</dbReference>
<dbReference type="InterPro" id="IPR005467">
    <property type="entry name" value="His_kinase_dom"/>
</dbReference>
<dbReference type="SUPFAM" id="SSF55874">
    <property type="entry name" value="ATPase domain of HSP90 chaperone/DNA topoisomerase II/histidine kinase"/>
    <property type="match status" value="1"/>
</dbReference>
<protein>
    <recommendedName>
        <fullName evidence="2">histidine kinase</fullName>
        <ecNumber evidence="2">2.7.13.3</ecNumber>
    </recommendedName>
</protein>
<dbReference type="GO" id="GO:0043565">
    <property type="term" value="F:sequence-specific DNA binding"/>
    <property type="evidence" value="ECO:0007669"/>
    <property type="project" value="InterPro"/>
</dbReference>
<dbReference type="InterPro" id="IPR013783">
    <property type="entry name" value="Ig-like_fold"/>
</dbReference>
<dbReference type="OrthoDB" id="1489484at2"/>
<dbReference type="SMART" id="SM00448">
    <property type="entry name" value="REC"/>
    <property type="match status" value="1"/>
</dbReference>
<dbReference type="InterPro" id="IPR036890">
    <property type="entry name" value="HATPase_C_sf"/>
</dbReference>
<dbReference type="EC" id="2.7.13.3" evidence="2"/>
<accession>A0A4R6IQH2</accession>
<dbReference type="CDD" id="cd17574">
    <property type="entry name" value="REC_OmpR"/>
    <property type="match status" value="1"/>
</dbReference>
<evidence type="ECO:0000259" key="8">
    <source>
        <dbReference type="PROSITE" id="PS01124"/>
    </source>
</evidence>
<dbReference type="FunFam" id="1.10.287.130:FF:000045">
    <property type="entry name" value="Two-component system sensor histidine kinase/response regulator"/>
    <property type="match status" value="1"/>
</dbReference>
<dbReference type="InterPro" id="IPR001789">
    <property type="entry name" value="Sig_transdc_resp-reg_receiver"/>
</dbReference>
<dbReference type="SUPFAM" id="SSF52172">
    <property type="entry name" value="CheY-like"/>
    <property type="match status" value="1"/>
</dbReference>
<dbReference type="Gene3D" id="2.130.10.10">
    <property type="entry name" value="YVTN repeat-like/Quinoprotein amine dehydrogenase"/>
    <property type="match status" value="2"/>
</dbReference>
<feature type="modified residue" description="4-aspartylphosphate" evidence="7">
    <location>
        <position position="1251"/>
    </location>
</feature>
<gene>
    <name evidence="11" type="ORF">CLV32_0504</name>
</gene>
<evidence type="ECO:0000259" key="10">
    <source>
        <dbReference type="PROSITE" id="PS50110"/>
    </source>
</evidence>
<dbReference type="SMART" id="SM00342">
    <property type="entry name" value="HTH_ARAC"/>
    <property type="match status" value="1"/>
</dbReference>
<evidence type="ECO:0000256" key="4">
    <source>
        <dbReference type="ARBA" id="ARBA00023015"/>
    </source>
</evidence>
<dbReference type="PROSITE" id="PS01124">
    <property type="entry name" value="HTH_ARAC_FAMILY_2"/>
    <property type="match status" value="1"/>
</dbReference>
<sequence length="1460" mass="163620">MKKFTSIVKPIYMILLFLAMYGKLFAQPPVKLEHYSTEDGLSHDIITCMFKDREGYMWFGTWNGINRFDGHQFTAFTSVPGDKSQIKNDRIDQIFEDAANHLWIKSYDGEVYRFDKDTEQFTPLSEILSLKKKIVFDRILSADDGMLWVSTVSNGLIAVADVTRNRSPYYTFANSKNKGANTQSETVNFFYRQAHNKLWVGTTQGLIALTRKSSGTFDVRQVATNTSFTAVAGNSQNLYFGTAAGVLFAFNASGKALKQVLLGKGKINALHIGKITGELYASSSGGALITYNPQSGTVREDSTGGDAFFSIFEDRTGSLWLQPEKRGVTRYETKNKTFTTFGQKNDASSMVPRNHFKVFEDKNGTVWSVLRDGGFGYYDTAAAKFRYFYNEPGAATRRMSNLVAVAFYDPAGVMWLHTDQRGLEKVIFNPNDFKQRLLADPGLFKSDNEVRGMLSDRQNRLWVGAKSNLLYVYKNGQQQNITFTGVPQGGMGAVYTIFQTKAGIVWLGTKEKGLFKATPLNAEETSYRLTQYRHDAANPGSLSSDQVYSVIEDAKGRLLVGTFDTGLNIMNPSVSADFKHYYDGSNGYPNRFHKIRHLALDGQGRLWIGSTDGLVIGTPKGDQFTFNTYSKQPGSLQSIGNNDIQYILKDHKNRMWLASSGGGLNLALGKPQTGMNFKVYSTKNGLGSNYTLSIKEDRTGKLWIATKSGLSKFDPEKESFHNFNSYDGVPNDGFSEGSSVETKDGLLVFGTIRGILTFDPAKIQYHPIQSNIVFTGLQVNNEDVDLGDPQKILTKDINHTDQITLKYNQNIISLDYTVLDYRSGNRQAYLYRLKGFDSTWHDNKDQRRATYTNLPPGDYQFEVKSPDPENYTNVPARQLNITILPPPWKTWWAYLIYLILFVIAVEVTRRIVMTMLHLRQGIAVEQKMTALKMAFFTNVSHELRTPLTLILNPIDEILKKEKLSEQGLDYVAIVRRNAMRMVLFVNQLLDLRKAQSGQAKLTVSDVELTAFVSGIAENFKEEIRANEIDFKVFADGEINLSLDADKMEIVIYNLLSNSFKFSSPGTSISVVLNDTLKPGMVCIMVADQGCGVPDHDLEHIFQLYHESVQPETQQMKGTGIGLALAKEMVELHGGTISATNREQGGLMITILLPMQQTGHVQRTISEEPATSWSKIADKAETQQQQEVKIPALIEAEELTDAKLILLVEDNEDMRAFLMANLRSMYRIQAAADGVEGLALARKIQPDIILSDIMMPKMDGIEMLDQLKNDPLTSHIPVILLSAKSAVESQITGLRYGADFYISKPFDNELLYAAIANIIEQRQRLVDRLVSGQKLVELSPGQVMVTSRDELFLQKVIEIVEEKMADPDFNIDTVAEMINMARATFFKKFKSLTQQAPVEFVRIMRIKRARQHLDAGSGNITEVAYAVGFSSAKYFATCFKAEYGMSPSEYLKSTRPQDSVV</sequence>
<dbReference type="FunFam" id="2.60.40.10:FF:000791">
    <property type="entry name" value="Two-component system sensor histidine kinase/response regulator"/>
    <property type="match status" value="1"/>
</dbReference>
<feature type="domain" description="Response regulatory" evidence="10">
    <location>
        <begin position="1203"/>
        <end position="1318"/>
    </location>
</feature>